<feature type="transmembrane region" description="Helical" evidence="10">
    <location>
        <begin position="123"/>
        <end position="144"/>
    </location>
</feature>
<evidence type="ECO:0000313" key="11">
    <source>
        <dbReference type="EMBL" id="CUS49657.1"/>
    </source>
</evidence>
<reference evidence="11" key="1">
    <citation type="submission" date="2015-10" db="EMBL/GenBank/DDBJ databases">
        <authorList>
            <person name="Gilbert D.G."/>
        </authorList>
    </citation>
    <scope>NUCLEOTIDE SEQUENCE</scope>
</reference>
<dbReference type="PANTHER" id="PTHR30309">
    <property type="entry name" value="INNER MEMBRANE PROTEIN YGIH"/>
    <property type="match status" value="1"/>
</dbReference>
<keyword evidence="2" id="KW-0444">Lipid biosynthesis</keyword>
<evidence type="ECO:0000256" key="3">
    <source>
        <dbReference type="ARBA" id="ARBA00022679"/>
    </source>
</evidence>
<keyword evidence="4 10" id="KW-0812">Transmembrane</keyword>
<dbReference type="GO" id="GO:0043772">
    <property type="term" value="F:acyl-phosphate glycerol-3-phosphate acyltransferase activity"/>
    <property type="evidence" value="ECO:0007669"/>
    <property type="project" value="InterPro"/>
</dbReference>
<feature type="transmembrane region" description="Helical" evidence="10">
    <location>
        <begin position="93"/>
        <end position="111"/>
    </location>
</feature>
<name>A0A161KG15_9ZZZZ</name>
<accession>A0A161KG15</accession>
<keyword evidence="3 11" id="KW-0808">Transferase</keyword>
<keyword evidence="9" id="KW-1208">Phospholipid metabolism</keyword>
<evidence type="ECO:0000256" key="5">
    <source>
        <dbReference type="ARBA" id="ARBA00022989"/>
    </source>
</evidence>
<feature type="transmembrane region" description="Helical" evidence="10">
    <location>
        <begin position="14"/>
        <end position="35"/>
    </location>
</feature>
<dbReference type="InterPro" id="IPR003811">
    <property type="entry name" value="G3P_acylTferase_PlsY"/>
</dbReference>
<dbReference type="GO" id="GO:0008654">
    <property type="term" value="P:phospholipid biosynthetic process"/>
    <property type="evidence" value="ECO:0007669"/>
    <property type="project" value="UniProtKB-KW"/>
</dbReference>
<evidence type="ECO:0000256" key="8">
    <source>
        <dbReference type="ARBA" id="ARBA00023209"/>
    </source>
</evidence>
<dbReference type="HAMAP" id="MF_01043">
    <property type="entry name" value="PlsY"/>
    <property type="match status" value="1"/>
</dbReference>
<keyword evidence="8" id="KW-0594">Phospholipid biosynthesis</keyword>
<sequence>MPAAAESDQLTESMLYLITPLAAYLLGSVSSAILISRLLGLPDPRTEGSRNPGATNVLRLGSKPGAVLTLAGDIAKGVLPVVAARWILDEPVLLTLAALGAFLGHLFPVYFRFEGGKGVATALGVLAAIDWQLASILIATWLVVAAMFRYSSLAALATAAAAPIYAFWLTGEPVFVGLGVVLAALLFFRHSENIRRLLCGNESKIGKKN</sequence>
<keyword evidence="5 10" id="KW-1133">Transmembrane helix</keyword>
<evidence type="ECO:0000256" key="9">
    <source>
        <dbReference type="ARBA" id="ARBA00023264"/>
    </source>
</evidence>
<feature type="transmembrane region" description="Helical" evidence="10">
    <location>
        <begin position="164"/>
        <end position="188"/>
    </location>
</feature>
<evidence type="ECO:0000256" key="1">
    <source>
        <dbReference type="ARBA" id="ARBA00022475"/>
    </source>
</evidence>
<evidence type="ECO:0000256" key="7">
    <source>
        <dbReference type="ARBA" id="ARBA00023136"/>
    </source>
</evidence>
<proteinExistence type="inferred from homology"/>
<organism evidence="11">
    <name type="scientific">hydrothermal vent metagenome</name>
    <dbReference type="NCBI Taxonomy" id="652676"/>
    <lineage>
        <taxon>unclassified sequences</taxon>
        <taxon>metagenomes</taxon>
        <taxon>ecological metagenomes</taxon>
    </lineage>
</organism>
<evidence type="ECO:0000256" key="4">
    <source>
        <dbReference type="ARBA" id="ARBA00022692"/>
    </source>
</evidence>
<dbReference type="NCBIfam" id="TIGR00023">
    <property type="entry name" value="glycerol-3-phosphate 1-O-acyltransferase PlsY"/>
    <property type="match status" value="1"/>
</dbReference>
<gene>
    <name evidence="11" type="ORF">MGWOODY_XGa1225</name>
</gene>
<evidence type="ECO:0000256" key="2">
    <source>
        <dbReference type="ARBA" id="ARBA00022516"/>
    </source>
</evidence>
<keyword evidence="6" id="KW-0443">Lipid metabolism</keyword>
<keyword evidence="7 10" id="KW-0472">Membrane</keyword>
<keyword evidence="1" id="KW-1003">Cell membrane</keyword>
<dbReference type="SMART" id="SM01207">
    <property type="entry name" value="G3P_acyltransf"/>
    <property type="match status" value="1"/>
</dbReference>
<dbReference type="GO" id="GO:0005886">
    <property type="term" value="C:plasma membrane"/>
    <property type="evidence" value="ECO:0007669"/>
    <property type="project" value="InterPro"/>
</dbReference>
<keyword evidence="11" id="KW-0012">Acyltransferase</keyword>
<dbReference type="AlphaFoldDB" id="A0A161KG15"/>
<dbReference type="Pfam" id="PF02660">
    <property type="entry name" value="G3P_acyltransf"/>
    <property type="match status" value="1"/>
</dbReference>
<dbReference type="EMBL" id="CZRL01000001">
    <property type="protein sequence ID" value="CUS49657.1"/>
    <property type="molecule type" value="Genomic_DNA"/>
</dbReference>
<dbReference type="PANTHER" id="PTHR30309:SF0">
    <property type="entry name" value="GLYCEROL-3-PHOSPHATE ACYLTRANSFERASE-RELATED"/>
    <property type="match status" value="1"/>
</dbReference>
<evidence type="ECO:0000256" key="6">
    <source>
        <dbReference type="ARBA" id="ARBA00023098"/>
    </source>
</evidence>
<protein>
    <submittedName>
        <fullName evidence="11">Acyl-phosphate:glycerol-3-phosphate O-acyltransferase PlsY</fullName>
    </submittedName>
</protein>
<evidence type="ECO:0000256" key="10">
    <source>
        <dbReference type="SAM" id="Phobius"/>
    </source>
</evidence>